<feature type="non-terminal residue" evidence="1">
    <location>
        <position position="50"/>
    </location>
</feature>
<dbReference type="EMBL" id="JAQQDW010000089">
    <property type="protein sequence ID" value="MFM0107751.1"/>
    <property type="molecule type" value="Genomic_DNA"/>
</dbReference>
<organism evidence="1 2">
    <name type="scientific">Paraburkholderia rhynchosiae</name>
    <dbReference type="NCBI Taxonomy" id="487049"/>
    <lineage>
        <taxon>Bacteria</taxon>
        <taxon>Pseudomonadati</taxon>
        <taxon>Pseudomonadota</taxon>
        <taxon>Betaproteobacteria</taxon>
        <taxon>Burkholderiales</taxon>
        <taxon>Burkholderiaceae</taxon>
        <taxon>Paraburkholderia</taxon>
    </lineage>
</organism>
<reference evidence="1 2" key="1">
    <citation type="journal article" date="2024" name="Chem. Sci.">
        <title>Discovery of megapolipeptins by genome mining of a Burkholderiales bacteria collection.</title>
        <authorList>
            <person name="Paulo B.S."/>
            <person name="Recchia M.J.J."/>
            <person name="Lee S."/>
            <person name="Fergusson C.H."/>
            <person name="Romanowski S.B."/>
            <person name="Hernandez A."/>
            <person name="Krull N."/>
            <person name="Liu D.Y."/>
            <person name="Cavanagh H."/>
            <person name="Bos A."/>
            <person name="Gray C.A."/>
            <person name="Murphy B.T."/>
            <person name="Linington R.G."/>
            <person name="Eustaquio A.S."/>
        </authorList>
    </citation>
    <scope>NUCLEOTIDE SEQUENCE [LARGE SCALE GENOMIC DNA]</scope>
    <source>
        <strain evidence="1 2">RL18-126-BIB-B</strain>
    </source>
</reference>
<comment type="caution">
    <text evidence="1">The sequence shown here is derived from an EMBL/GenBank/DDBJ whole genome shotgun (WGS) entry which is preliminary data.</text>
</comment>
<dbReference type="Proteomes" id="UP001629235">
    <property type="component" value="Unassembled WGS sequence"/>
</dbReference>
<evidence type="ECO:0000313" key="2">
    <source>
        <dbReference type="Proteomes" id="UP001629235"/>
    </source>
</evidence>
<name>A0ACC7NKD3_9BURK</name>
<proteinExistence type="predicted"/>
<evidence type="ECO:0000313" key="1">
    <source>
        <dbReference type="EMBL" id="MFM0107751.1"/>
    </source>
</evidence>
<accession>A0ACC7NKD3</accession>
<sequence length="50" mass="5670">MRFDDAFPQLMRPLLETVYPNYAGRTPAIAVARVCRGSVARRANTLFLRS</sequence>
<protein>
    <submittedName>
        <fullName evidence="1">Type VI secretion system baseplate subunit TssF</fullName>
    </submittedName>
</protein>
<keyword evidence="2" id="KW-1185">Reference proteome</keyword>
<gene>
    <name evidence="1" type="ORF">PQR01_30945</name>
</gene>